<dbReference type="InterPro" id="IPR016040">
    <property type="entry name" value="NAD(P)-bd_dom"/>
</dbReference>
<dbReference type="Pfam" id="PF13460">
    <property type="entry name" value="NAD_binding_10"/>
    <property type="match status" value="1"/>
</dbReference>
<dbReference type="OrthoDB" id="9787292at2"/>
<dbReference type="GO" id="GO:0004029">
    <property type="term" value="F:aldehyde dehydrogenase (NAD+) activity"/>
    <property type="evidence" value="ECO:0007669"/>
    <property type="project" value="TreeGrafter"/>
</dbReference>
<dbReference type="PANTHER" id="PTHR48079:SF6">
    <property type="entry name" value="NAD(P)-BINDING DOMAIN-CONTAINING PROTEIN-RELATED"/>
    <property type="match status" value="1"/>
</dbReference>
<gene>
    <name evidence="2" type="ORF">FHS99_001516</name>
</gene>
<dbReference type="CDD" id="cd05262">
    <property type="entry name" value="SDR_a7"/>
    <property type="match status" value="1"/>
</dbReference>
<dbReference type="SUPFAM" id="SSF51735">
    <property type="entry name" value="NAD(P)-binding Rossmann-fold domains"/>
    <property type="match status" value="1"/>
</dbReference>
<protein>
    <submittedName>
        <fullName evidence="2">Nucleoside-diphosphate-sugar epimerase</fullName>
    </submittedName>
</protein>
<dbReference type="PANTHER" id="PTHR48079">
    <property type="entry name" value="PROTEIN YEEZ"/>
    <property type="match status" value="1"/>
</dbReference>
<evidence type="ECO:0000313" key="2">
    <source>
        <dbReference type="EMBL" id="MBB5729038.1"/>
    </source>
</evidence>
<dbReference type="RefSeq" id="WP_157176791.1">
    <property type="nucleotide sequence ID" value="NZ_BMJP01000002.1"/>
</dbReference>
<dbReference type="InterPro" id="IPR036291">
    <property type="entry name" value="NAD(P)-bd_dom_sf"/>
</dbReference>
<comment type="caution">
    <text evidence="2">The sequence shown here is derived from an EMBL/GenBank/DDBJ whole genome shotgun (WGS) entry which is preliminary data.</text>
</comment>
<keyword evidence="3" id="KW-1185">Reference proteome</keyword>
<feature type="domain" description="NAD(P)-binding" evidence="1">
    <location>
        <begin position="7"/>
        <end position="119"/>
    </location>
</feature>
<sequence>MRVFVTGATGFVGSAVVAELLGAGHQVLGLARSEASAEALMQAGADVQRGSLEDLQSLKAGAADADAVIHTAFDHDFTRFAENSQADRQAIEALGEALIGTERPLLVTAGVALLAPGRVAVEADRPPADPDYPRQSEAAAAALVERGVRASVVRLPPSVHGVGDHGFVPMLAAIAREKGVSAYIDDGENRWTAVHRLDAAQVYRLALEHGATDRAYHAVAEESIPFRAIAEAVGRQLGLPVRSVSHESAAEHFGWFTMFASMDTPASSERTRTLLGWSPTEVGLLAELERPGYFEPAAA</sequence>
<dbReference type="InterPro" id="IPR051783">
    <property type="entry name" value="NAD(P)-dependent_oxidoreduct"/>
</dbReference>
<organism evidence="2 3">
    <name type="scientific">Sphingomonas prati</name>
    <dbReference type="NCBI Taxonomy" id="1843237"/>
    <lineage>
        <taxon>Bacteria</taxon>
        <taxon>Pseudomonadati</taxon>
        <taxon>Pseudomonadota</taxon>
        <taxon>Alphaproteobacteria</taxon>
        <taxon>Sphingomonadales</taxon>
        <taxon>Sphingomonadaceae</taxon>
        <taxon>Sphingomonas</taxon>
    </lineage>
</organism>
<reference evidence="2 3" key="1">
    <citation type="submission" date="2020-08" db="EMBL/GenBank/DDBJ databases">
        <title>Genomic Encyclopedia of Type Strains, Phase IV (KMG-IV): sequencing the most valuable type-strain genomes for metagenomic binning, comparative biology and taxonomic classification.</title>
        <authorList>
            <person name="Goeker M."/>
        </authorList>
    </citation>
    <scope>NUCLEOTIDE SEQUENCE [LARGE SCALE GENOMIC DNA]</scope>
    <source>
        <strain evidence="2 3">DSM 103336</strain>
    </source>
</reference>
<dbReference type="AlphaFoldDB" id="A0A7W9BSY4"/>
<evidence type="ECO:0000313" key="3">
    <source>
        <dbReference type="Proteomes" id="UP000546701"/>
    </source>
</evidence>
<accession>A0A7W9BSY4</accession>
<dbReference type="Proteomes" id="UP000546701">
    <property type="component" value="Unassembled WGS sequence"/>
</dbReference>
<dbReference type="EMBL" id="JACIJR010000003">
    <property type="protein sequence ID" value="MBB5729038.1"/>
    <property type="molecule type" value="Genomic_DNA"/>
</dbReference>
<evidence type="ECO:0000259" key="1">
    <source>
        <dbReference type="Pfam" id="PF13460"/>
    </source>
</evidence>
<dbReference type="Gene3D" id="3.40.50.720">
    <property type="entry name" value="NAD(P)-binding Rossmann-like Domain"/>
    <property type="match status" value="1"/>
</dbReference>
<dbReference type="GO" id="GO:0005737">
    <property type="term" value="C:cytoplasm"/>
    <property type="evidence" value="ECO:0007669"/>
    <property type="project" value="TreeGrafter"/>
</dbReference>
<proteinExistence type="predicted"/>
<name>A0A7W9BSY4_9SPHN</name>